<dbReference type="EMBL" id="QXFY01002165">
    <property type="protein sequence ID" value="KAE9301907.1"/>
    <property type="molecule type" value="Genomic_DNA"/>
</dbReference>
<dbReference type="Proteomes" id="UP000476176">
    <property type="component" value="Unassembled WGS sequence"/>
</dbReference>
<evidence type="ECO:0000313" key="5">
    <source>
        <dbReference type="Proteomes" id="UP000486351"/>
    </source>
</evidence>
<feature type="region of interest" description="Disordered" evidence="1">
    <location>
        <begin position="1"/>
        <end position="23"/>
    </location>
</feature>
<dbReference type="EMBL" id="QXGC01002204">
    <property type="protein sequence ID" value="KAE9189300.1"/>
    <property type="molecule type" value="Genomic_DNA"/>
</dbReference>
<dbReference type="Proteomes" id="UP000486351">
    <property type="component" value="Unassembled WGS sequence"/>
</dbReference>
<evidence type="ECO:0000256" key="1">
    <source>
        <dbReference type="SAM" id="MobiDB-lite"/>
    </source>
</evidence>
<dbReference type="AlphaFoldDB" id="A0A6G0N238"/>
<gene>
    <name evidence="2" type="ORF">PF004_g22253</name>
    <name evidence="3" type="ORF">PF008_g22615</name>
</gene>
<protein>
    <submittedName>
        <fullName evidence="2">Uncharacterized protein</fullName>
    </submittedName>
</protein>
<organism evidence="2 4">
    <name type="scientific">Phytophthora fragariae</name>
    <dbReference type="NCBI Taxonomy" id="53985"/>
    <lineage>
        <taxon>Eukaryota</taxon>
        <taxon>Sar</taxon>
        <taxon>Stramenopiles</taxon>
        <taxon>Oomycota</taxon>
        <taxon>Peronosporomycetes</taxon>
        <taxon>Peronosporales</taxon>
        <taxon>Peronosporaceae</taxon>
        <taxon>Phytophthora</taxon>
    </lineage>
</organism>
<reference evidence="4 5" key="1">
    <citation type="submission" date="2018-09" db="EMBL/GenBank/DDBJ databases">
        <title>Genomic investigation of the strawberry pathogen Phytophthora fragariae indicates pathogenicity is determined by transcriptional variation in three key races.</title>
        <authorList>
            <person name="Adams T.M."/>
            <person name="Armitage A.D."/>
            <person name="Sobczyk M.K."/>
            <person name="Bates H.J."/>
            <person name="Dunwell J.M."/>
            <person name="Nellist C.F."/>
            <person name="Harrison R.J."/>
        </authorList>
    </citation>
    <scope>NUCLEOTIDE SEQUENCE [LARGE SCALE GENOMIC DNA]</scope>
    <source>
        <strain evidence="2 4">BC-23</strain>
        <strain evidence="3 5">NOV-77</strain>
    </source>
</reference>
<comment type="caution">
    <text evidence="2">The sequence shown here is derived from an EMBL/GenBank/DDBJ whole genome shotgun (WGS) entry which is preliminary data.</text>
</comment>
<evidence type="ECO:0000313" key="3">
    <source>
        <dbReference type="EMBL" id="KAE9301907.1"/>
    </source>
</evidence>
<accession>A0A6G0N238</accession>
<evidence type="ECO:0000313" key="2">
    <source>
        <dbReference type="EMBL" id="KAE9189300.1"/>
    </source>
</evidence>
<evidence type="ECO:0000313" key="4">
    <source>
        <dbReference type="Proteomes" id="UP000476176"/>
    </source>
</evidence>
<name>A0A6G0N238_9STRA</name>
<feature type="compositionally biased region" description="Low complexity" evidence="1">
    <location>
        <begin position="11"/>
        <end position="20"/>
    </location>
</feature>
<sequence length="52" mass="5847">MKNTRDDGAESDSSTSSSEDTTVEATIALAPYVRSHYAKMREAPRFFKGRYD</sequence>
<proteinExistence type="predicted"/>